<keyword evidence="2" id="KW-1185">Reference proteome</keyword>
<reference evidence="1" key="1">
    <citation type="journal article" date="2021" name="New Phytol.">
        <title>Evolutionary innovations through gain and loss of genes in the ectomycorrhizal Boletales.</title>
        <authorList>
            <person name="Wu G."/>
            <person name="Miyauchi S."/>
            <person name="Morin E."/>
            <person name="Kuo A."/>
            <person name="Drula E."/>
            <person name="Varga T."/>
            <person name="Kohler A."/>
            <person name="Feng B."/>
            <person name="Cao Y."/>
            <person name="Lipzen A."/>
            <person name="Daum C."/>
            <person name="Hundley H."/>
            <person name="Pangilinan J."/>
            <person name="Johnson J."/>
            <person name="Barry K."/>
            <person name="LaButti K."/>
            <person name="Ng V."/>
            <person name="Ahrendt S."/>
            <person name="Min B."/>
            <person name="Choi I.G."/>
            <person name="Park H."/>
            <person name="Plett J.M."/>
            <person name="Magnuson J."/>
            <person name="Spatafora J.W."/>
            <person name="Nagy L.G."/>
            <person name="Henrissat B."/>
            <person name="Grigoriev I.V."/>
            <person name="Yang Z.L."/>
            <person name="Xu J."/>
            <person name="Martin F.M."/>
        </authorList>
    </citation>
    <scope>NUCLEOTIDE SEQUENCE</scope>
    <source>
        <strain evidence="1">KUC20120723A-06</strain>
    </source>
</reference>
<dbReference type="Proteomes" id="UP000790709">
    <property type="component" value="Unassembled WGS sequence"/>
</dbReference>
<proteinExistence type="predicted"/>
<sequence>MTILFMNLRLVGYVSVCLLSGTVLGLAANFARLFLPNINHDFTIFSLVVPSLTIFVFLLLVQFAQPIIEVIVHFILGVLWLAMGAWSADIIGYVQCYPLGGQEQPTSNGSMSARTYCYEFKVIEALSWCIFVLFAFFFMIIISLTMRAVVCGRYYAWREHISQLGWFGELPGYPTEAVYPRGPPMVGYGNYAGYGQPYPMMGHGVQIGGNYVQQIPGHSIVIQPGANGHPPTITQVPGVV</sequence>
<organism evidence="1 2">
    <name type="scientific">Leucogyrophana mollusca</name>
    <dbReference type="NCBI Taxonomy" id="85980"/>
    <lineage>
        <taxon>Eukaryota</taxon>
        <taxon>Fungi</taxon>
        <taxon>Dikarya</taxon>
        <taxon>Basidiomycota</taxon>
        <taxon>Agaricomycotina</taxon>
        <taxon>Agaricomycetes</taxon>
        <taxon>Agaricomycetidae</taxon>
        <taxon>Boletales</taxon>
        <taxon>Boletales incertae sedis</taxon>
        <taxon>Leucogyrophana</taxon>
    </lineage>
</organism>
<dbReference type="EMBL" id="MU266341">
    <property type="protein sequence ID" value="KAH7929460.1"/>
    <property type="molecule type" value="Genomic_DNA"/>
</dbReference>
<name>A0ACB8BU71_9AGAM</name>
<evidence type="ECO:0000313" key="2">
    <source>
        <dbReference type="Proteomes" id="UP000790709"/>
    </source>
</evidence>
<comment type="caution">
    <text evidence="1">The sequence shown here is derived from an EMBL/GenBank/DDBJ whole genome shotgun (WGS) entry which is preliminary data.</text>
</comment>
<protein>
    <submittedName>
        <fullName evidence="1">Uncharacterized protein</fullName>
    </submittedName>
</protein>
<evidence type="ECO:0000313" key="1">
    <source>
        <dbReference type="EMBL" id="KAH7929460.1"/>
    </source>
</evidence>
<gene>
    <name evidence="1" type="ORF">BV22DRAFT_1029510</name>
</gene>
<accession>A0ACB8BU71</accession>